<dbReference type="SUPFAM" id="SSF54197">
    <property type="entry name" value="HIT-like"/>
    <property type="match status" value="1"/>
</dbReference>
<dbReference type="InterPro" id="IPR036265">
    <property type="entry name" value="HIT-like_sf"/>
</dbReference>
<evidence type="ECO:0000313" key="4">
    <source>
        <dbReference type="Proteomes" id="UP001596283"/>
    </source>
</evidence>
<gene>
    <name evidence="3" type="ORF">ACFP1C_02845</name>
</gene>
<keyword evidence="3" id="KW-0489">Methyltransferase</keyword>
<evidence type="ECO:0000259" key="2">
    <source>
        <dbReference type="PROSITE" id="PS51084"/>
    </source>
</evidence>
<evidence type="ECO:0000313" key="3">
    <source>
        <dbReference type="EMBL" id="MFC6259874.1"/>
    </source>
</evidence>
<dbReference type="Proteomes" id="UP001596283">
    <property type="component" value="Unassembled WGS sequence"/>
</dbReference>
<evidence type="ECO:0000256" key="1">
    <source>
        <dbReference type="PROSITE-ProRule" id="PRU00464"/>
    </source>
</evidence>
<keyword evidence="3" id="KW-0808">Transferase</keyword>
<comment type="caution">
    <text evidence="1">Lacks conserved residue(s) required for the propagation of feature annotation.</text>
</comment>
<reference evidence="4" key="1">
    <citation type="journal article" date="2019" name="Int. J. Syst. Evol. Microbiol.">
        <title>The Global Catalogue of Microorganisms (GCM) 10K type strain sequencing project: providing services to taxonomists for standard genome sequencing and annotation.</title>
        <authorList>
            <consortium name="The Broad Institute Genomics Platform"/>
            <consortium name="The Broad Institute Genome Sequencing Center for Infectious Disease"/>
            <person name="Wu L."/>
            <person name="Ma J."/>
        </authorList>
    </citation>
    <scope>NUCLEOTIDE SEQUENCE [LARGE SCALE GENOMIC DNA]</scope>
    <source>
        <strain evidence="4">CCM 8908</strain>
    </source>
</reference>
<name>A0ABW1TE05_9LACO</name>
<dbReference type="EC" id="2.1.1.-" evidence="3"/>
<feature type="domain" description="HIT" evidence="2">
    <location>
        <begin position="8"/>
        <end position="109"/>
    </location>
</feature>
<dbReference type="PROSITE" id="PS51084">
    <property type="entry name" value="HIT_2"/>
    <property type="match status" value="1"/>
</dbReference>
<dbReference type="Gene3D" id="3.30.428.10">
    <property type="entry name" value="HIT-like"/>
    <property type="match status" value="1"/>
</dbReference>
<sequence length="150" mass="16928">MSSWRDDRIQAAIDGTNPMIMATLPGGFAVYGDTQFLPGYSVLLPKRNVAALNNLTVGESTAFLQSMRVLGDAVLQATGCERINYDILGNTDQFLHAHVFPRYATEPTERRVKPVWLYSPDHWFDDQYSYDAERDGALRNRITELLISNN</sequence>
<dbReference type="EMBL" id="JBHSSI010000022">
    <property type="protein sequence ID" value="MFC6259874.1"/>
    <property type="molecule type" value="Genomic_DNA"/>
</dbReference>
<organism evidence="3 4">
    <name type="scientific">Levilactobacillus fujinensis</name>
    <dbReference type="NCBI Taxonomy" id="2486024"/>
    <lineage>
        <taxon>Bacteria</taxon>
        <taxon>Bacillati</taxon>
        <taxon>Bacillota</taxon>
        <taxon>Bacilli</taxon>
        <taxon>Lactobacillales</taxon>
        <taxon>Lactobacillaceae</taxon>
        <taxon>Levilactobacillus</taxon>
    </lineage>
</organism>
<accession>A0ABW1TE05</accession>
<proteinExistence type="predicted"/>
<comment type="caution">
    <text evidence="3">The sequence shown here is derived from an EMBL/GenBank/DDBJ whole genome shotgun (WGS) entry which is preliminary data.</text>
</comment>
<dbReference type="GO" id="GO:0008168">
    <property type="term" value="F:methyltransferase activity"/>
    <property type="evidence" value="ECO:0007669"/>
    <property type="project" value="UniProtKB-KW"/>
</dbReference>
<dbReference type="RefSeq" id="WP_125685450.1">
    <property type="nucleotide sequence ID" value="NZ_JBHSSI010000022.1"/>
</dbReference>
<dbReference type="InterPro" id="IPR011146">
    <property type="entry name" value="HIT-like"/>
</dbReference>
<keyword evidence="4" id="KW-1185">Reference proteome</keyword>
<protein>
    <submittedName>
        <fullName evidence="3">HIT family protein</fullName>
        <ecNumber evidence="3">2.1.1.-</ecNumber>
    </submittedName>
</protein>
<dbReference type="GO" id="GO:0032259">
    <property type="term" value="P:methylation"/>
    <property type="evidence" value="ECO:0007669"/>
    <property type="project" value="UniProtKB-KW"/>
</dbReference>